<organism evidence="7 8">
    <name type="scientific">SAR86 cluster bacterium</name>
    <dbReference type="NCBI Taxonomy" id="2030880"/>
    <lineage>
        <taxon>Bacteria</taxon>
        <taxon>Pseudomonadati</taxon>
        <taxon>Pseudomonadota</taxon>
        <taxon>Gammaproteobacteria</taxon>
        <taxon>SAR86 cluster</taxon>
    </lineage>
</organism>
<reference evidence="7" key="1">
    <citation type="submission" date="2020-10" db="EMBL/GenBank/DDBJ databases">
        <title>Microbiome of the Black Sea water column analyzed by genome centric metagenomics.</title>
        <authorList>
            <person name="Cabello-Yeves P.J."/>
            <person name="Callieri C."/>
            <person name="Picazo A."/>
            <person name="Mehrshad M."/>
            <person name="Haro-Moreno J.M."/>
            <person name="Roda-Garcia J."/>
            <person name="Dzembekova N."/>
            <person name="Slabakova V."/>
            <person name="Slabakova N."/>
            <person name="Moncheva S."/>
            <person name="Rodriguez-Valera F."/>
        </authorList>
    </citation>
    <scope>NUCLEOTIDE SEQUENCE</scope>
    <source>
        <strain evidence="7">BS30m-G43</strain>
    </source>
</reference>
<keyword evidence="5" id="KW-0057">Aromatic amino acid biosynthesis</keyword>
<dbReference type="InterPro" id="IPR023193">
    <property type="entry name" value="EPSP_synthase_CS"/>
</dbReference>
<evidence type="ECO:0000256" key="1">
    <source>
        <dbReference type="ARBA" id="ARBA00009948"/>
    </source>
</evidence>
<dbReference type="InterPro" id="IPR013792">
    <property type="entry name" value="RNA3'P_cycl/enolpyr_Trfase_a/b"/>
</dbReference>
<feature type="domain" description="Enolpyruvate transferase" evidence="6">
    <location>
        <begin position="8"/>
        <end position="335"/>
    </location>
</feature>
<comment type="caution">
    <text evidence="7">The sequence shown here is derived from an EMBL/GenBank/DDBJ whole genome shotgun (WGS) entry which is preliminary data.</text>
</comment>
<dbReference type="InterPro" id="IPR036968">
    <property type="entry name" value="Enolpyruvate_Tfrase_sf"/>
</dbReference>
<comment type="similarity">
    <text evidence="1">Belongs to the EPSP synthase family.</text>
</comment>
<evidence type="ECO:0000256" key="3">
    <source>
        <dbReference type="ARBA" id="ARBA00022605"/>
    </source>
</evidence>
<evidence type="ECO:0000256" key="5">
    <source>
        <dbReference type="ARBA" id="ARBA00023141"/>
    </source>
</evidence>
<gene>
    <name evidence="7" type="ORF">ISR29_06565</name>
</gene>
<evidence type="ECO:0000256" key="2">
    <source>
        <dbReference type="ARBA" id="ARBA00022490"/>
    </source>
</evidence>
<dbReference type="Proteomes" id="UP000705230">
    <property type="component" value="Unassembled WGS sequence"/>
</dbReference>
<dbReference type="AlphaFoldDB" id="A0A937M3D0"/>
<accession>A0A937M3D0</accession>
<sequence length="335" mass="35338">MRLFAKNTSILSGEVDCPGDKSISQRAIIIGALANQNISITGFLNGEDPLSTLSALNQIGADISINNNEVTINERELTFSNPSNSIDLGNSGTGMRLIMGLIAGTGLKATIIGDESLMKRPMSRVSIPLNEMGAKVADSKGLPPIEIKPGAIRDNFAYDMPIASAQVKSSILLAGVASNKKVSIFEPSVTRDHTEIMLKHFGLNIKSEEENDGKRITFTPGNKLLAKDYDVVGDFSSAAFLIIAGLIASDSKISIKNVGLNLTRSALIDILIKMGGNIEITNKNIISGELVGDIFVESSVLKGVNISGGVIANIIDEIPILSIAAACAEGTTRIS</sequence>
<dbReference type="GO" id="GO:0008652">
    <property type="term" value="P:amino acid biosynthetic process"/>
    <property type="evidence" value="ECO:0007669"/>
    <property type="project" value="UniProtKB-KW"/>
</dbReference>
<dbReference type="Gene3D" id="3.65.10.10">
    <property type="entry name" value="Enolpyruvate transferase domain"/>
    <property type="match status" value="2"/>
</dbReference>
<dbReference type="Pfam" id="PF00275">
    <property type="entry name" value="EPSP_synthase"/>
    <property type="match status" value="1"/>
</dbReference>
<feature type="non-terminal residue" evidence="7">
    <location>
        <position position="335"/>
    </location>
</feature>
<dbReference type="FunFam" id="3.65.10.10:FF:000005">
    <property type="entry name" value="3-phosphoshikimate 1-carboxyvinyltransferase"/>
    <property type="match status" value="1"/>
</dbReference>
<dbReference type="PROSITE" id="PS00104">
    <property type="entry name" value="EPSP_SYNTHASE_1"/>
    <property type="match status" value="1"/>
</dbReference>
<keyword evidence="3" id="KW-0028">Amino-acid biosynthesis</keyword>
<dbReference type="PANTHER" id="PTHR21090:SF5">
    <property type="entry name" value="PENTAFUNCTIONAL AROM POLYPEPTIDE"/>
    <property type="match status" value="1"/>
</dbReference>
<proteinExistence type="inferred from homology"/>
<evidence type="ECO:0000313" key="8">
    <source>
        <dbReference type="Proteomes" id="UP000705230"/>
    </source>
</evidence>
<dbReference type="EMBL" id="JADHSG010000023">
    <property type="protein sequence ID" value="MBL6903844.1"/>
    <property type="molecule type" value="Genomic_DNA"/>
</dbReference>
<evidence type="ECO:0000259" key="6">
    <source>
        <dbReference type="Pfam" id="PF00275"/>
    </source>
</evidence>
<dbReference type="SUPFAM" id="SSF55205">
    <property type="entry name" value="EPT/RTPC-like"/>
    <property type="match status" value="1"/>
</dbReference>
<dbReference type="PANTHER" id="PTHR21090">
    <property type="entry name" value="AROM/DEHYDROQUINATE SYNTHASE"/>
    <property type="match status" value="1"/>
</dbReference>
<keyword evidence="4" id="KW-0808">Transferase</keyword>
<dbReference type="GO" id="GO:0009073">
    <property type="term" value="P:aromatic amino acid family biosynthetic process"/>
    <property type="evidence" value="ECO:0007669"/>
    <property type="project" value="UniProtKB-KW"/>
</dbReference>
<evidence type="ECO:0000256" key="4">
    <source>
        <dbReference type="ARBA" id="ARBA00022679"/>
    </source>
</evidence>
<dbReference type="GO" id="GO:0003866">
    <property type="term" value="F:3-phosphoshikimate 1-carboxyvinyltransferase activity"/>
    <property type="evidence" value="ECO:0007669"/>
    <property type="project" value="TreeGrafter"/>
</dbReference>
<name>A0A937M3D0_9GAMM</name>
<dbReference type="InterPro" id="IPR001986">
    <property type="entry name" value="Enolpyruvate_Tfrase_dom"/>
</dbReference>
<protein>
    <submittedName>
        <fullName evidence="7">3-phosphoshikimate 1-carboxyvinyltransferase</fullName>
    </submittedName>
</protein>
<evidence type="ECO:0000313" key="7">
    <source>
        <dbReference type="EMBL" id="MBL6903844.1"/>
    </source>
</evidence>
<dbReference type="GO" id="GO:0009423">
    <property type="term" value="P:chorismate biosynthetic process"/>
    <property type="evidence" value="ECO:0007669"/>
    <property type="project" value="TreeGrafter"/>
</dbReference>
<keyword evidence="2" id="KW-0963">Cytoplasm</keyword>